<accession>A0AAN6GE68</accession>
<evidence type="ECO:0000313" key="1">
    <source>
        <dbReference type="EMBL" id="KAK0533083.1"/>
    </source>
</evidence>
<keyword evidence="2" id="KW-1185">Reference proteome</keyword>
<organism evidence="1 2">
    <name type="scientific">Tilletia horrida</name>
    <dbReference type="NCBI Taxonomy" id="155126"/>
    <lineage>
        <taxon>Eukaryota</taxon>
        <taxon>Fungi</taxon>
        <taxon>Dikarya</taxon>
        <taxon>Basidiomycota</taxon>
        <taxon>Ustilaginomycotina</taxon>
        <taxon>Exobasidiomycetes</taxon>
        <taxon>Tilletiales</taxon>
        <taxon>Tilletiaceae</taxon>
        <taxon>Tilletia</taxon>
    </lineage>
</organism>
<dbReference type="EMBL" id="JAPDMQ010000145">
    <property type="protein sequence ID" value="KAK0533083.1"/>
    <property type="molecule type" value="Genomic_DNA"/>
</dbReference>
<comment type="caution">
    <text evidence="1">The sequence shown here is derived from an EMBL/GenBank/DDBJ whole genome shotgun (WGS) entry which is preliminary data.</text>
</comment>
<protein>
    <submittedName>
        <fullName evidence="1">Uncharacterized protein</fullName>
    </submittedName>
</protein>
<gene>
    <name evidence="1" type="ORF">OC842_003097</name>
</gene>
<dbReference type="Proteomes" id="UP001176521">
    <property type="component" value="Unassembled WGS sequence"/>
</dbReference>
<sequence length="160" mass="17552">MNSKPSDIVQQGFKTLTLEVACIEQTAKAIGQAGMSKDAELSQKLKDQLNEYITKLDAEVHNADKLAAKPTDPISMESLELTFNAVTHMLKVVQEKANVIKKTKSGPEVKSGMASGNNGFQVYLKVLAQVDPIHKTKFDQWIATHKDLSKKLEAALTAEK</sequence>
<dbReference type="AlphaFoldDB" id="A0AAN6GE68"/>
<evidence type="ECO:0000313" key="2">
    <source>
        <dbReference type="Proteomes" id="UP001176521"/>
    </source>
</evidence>
<proteinExistence type="predicted"/>
<reference evidence="1" key="1">
    <citation type="journal article" date="2023" name="PhytoFront">
        <title>Draft Genome Resources of Seven Strains of Tilletia horrida, Causal Agent of Kernel Smut of Rice.</title>
        <authorList>
            <person name="Khanal S."/>
            <person name="Antony Babu S."/>
            <person name="Zhou X.G."/>
        </authorList>
    </citation>
    <scope>NUCLEOTIDE SEQUENCE</scope>
    <source>
        <strain evidence="1">TX3</strain>
    </source>
</reference>
<name>A0AAN6GE68_9BASI</name>